<dbReference type="Proteomes" id="UP001201163">
    <property type="component" value="Unassembled WGS sequence"/>
</dbReference>
<evidence type="ECO:0000256" key="8">
    <source>
        <dbReference type="ARBA" id="ARBA00035585"/>
    </source>
</evidence>
<keyword evidence="6 10" id="KW-0472">Membrane</keyword>
<comment type="caution">
    <text evidence="11">The sequence shown here is derived from an EMBL/GenBank/DDBJ whole genome shotgun (WGS) entry which is preliminary data.</text>
</comment>
<evidence type="ECO:0000256" key="2">
    <source>
        <dbReference type="ARBA" id="ARBA00004651"/>
    </source>
</evidence>
<comment type="subcellular location">
    <subcellularLocation>
        <location evidence="2">Cell membrane</location>
        <topology evidence="2">Multi-pass membrane protein</topology>
    </subcellularLocation>
</comment>
<comment type="function">
    <text evidence="1">Fluoride channel required for the rapid expulsion of cytoplasmic fluoride.</text>
</comment>
<dbReference type="InterPro" id="IPR003691">
    <property type="entry name" value="FluC"/>
</dbReference>
<sequence>MASDHSDIKPPRTPSPATRGSPIHGMQVQESTNVEDARSLASIELPIPNAVSLGRAEKTFHPLSLAVIAPLMPASVLGVLTRLGLDALATYDGRSIFPLAYPQALGCLVMGICLPLKDPISSYYSPLYIAITTGFCGSLTTFSGWQLDVFYSWINEGQFHRNGLRNAVDAFAKIFFTLSISLASLFFGVYLGTALLPYISKTCRSSLPRPWIVNVLNVLSVIVYLATFPTYFTLSASFRHQATAALLFSFPGTFTRYALSISLNSRSTLLPVGTLVANEFGTSLLALLHILQGLSNPVSPNACSILQGLGDGYCGCLTTVSTFAAEMRAFTARKRWLYGTISIVMGQILLVLILGSTVWAGNVSARTSCTFVA</sequence>
<dbReference type="PANTHER" id="PTHR28259:SF1">
    <property type="entry name" value="FLUORIDE EXPORT PROTEIN 1-RELATED"/>
    <property type="match status" value="1"/>
</dbReference>
<proteinExistence type="inferred from homology"/>
<dbReference type="PANTHER" id="PTHR28259">
    <property type="entry name" value="FLUORIDE EXPORT PROTEIN 1-RELATED"/>
    <property type="match status" value="1"/>
</dbReference>
<evidence type="ECO:0000256" key="10">
    <source>
        <dbReference type="SAM" id="Phobius"/>
    </source>
</evidence>
<keyword evidence="4 10" id="KW-0812">Transmembrane</keyword>
<reference evidence="11" key="1">
    <citation type="submission" date="2022-01" db="EMBL/GenBank/DDBJ databases">
        <title>Comparative genomics reveals a dynamic genome evolution in the ectomycorrhizal milk-cap (Lactarius) mushrooms.</title>
        <authorList>
            <consortium name="DOE Joint Genome Institute"/>
            <person name="Lebreton A."/>
            <person name="Tang N."/>
            <person name="Kuo A."/>
            <person name="LaButti K."/>
            <person name="Drula E."/>
            <person name="Barry K."/>
            <person name="Clum A."/>
            <person name="Lipzen A."/>
            <person name="Mousain D."/>
            <person name="Ng V."/>
            <person name="Wang R."/>
            <person name="Wang X."/>
            <person name="Dai Y."/>
            <person name="Henrissat B."/>
            <person name="Grigoriev I.V."/>
            <person name="Guerin-Laguette A."/>
            <person name="Yu F."/>
            <person name="Martin F.M."/>
        </authorList>
    </citation>
    <scope>NUCLEOTIDE SEQUENCE</scope>
    <source>
        <strain evidence="11">QP</strain>
    </source>
</reference>
<feature type="transmembrane region" description="Helical" evidence="10">
    <location>
        <begin position="211"/>
        <end position="232"/>
    </location>
</feature>
<comment type="similarity">
    <text evidence="7">Belongs to the fluoride channel Fluc/FEX (TC 1.A.43) family.</text>
</comment>
<accession>A0AAD4LTM3</accession>
<evidence type="ECO:0000256" key="7">
    <source>
        <dbReference type="ARBA" id="ARBA00035120"/>
    </source>
</evidence>
<evidence type="ECO:0000313" key="12">
    <source>
        <dbReference type="Proteomes" id="UP001201163"/>
    </source>
</evidence>
<feature type="region of interest" description="Disordered" evidence="9">
    <location>
        <begin position="1"/>
        <end position="24"/>
    </location>
</feature>
<keyword evidence="12" id="KW-1185">Reference proteome</keyword>
<evidence type="ECO:0000256" key="3">
    <source>
        <dbReference type="ARBA" id="ARBA00022475"/>
    </source>
</evidence>
<feature type="transmembrane region" description="Helical" evidence="10">
    <location>
        <begin position="63"/>
        <end position="84"/>
    </location>
</feature>
<feature type="transmembrane region" description="Helical" evidence="10">
    <location>
        <begin position="336"/>
        <end position="360"/>
    </location>
</feature>
<keyword evidence="5 10" id="KW-1133">Transmembrane helix</keyword>
<keyword evidence="3" id="KW-1003">Cell membrane</keyword>
<evidence type="ECO:0000256" key="5">
    <source>
        <dbReference type="ARBA" id="ARBA00022989"/>
    </source>
</evidence>
<comment type="catalytic activity">
    <reaction evidence="8">
        <text>fluoride(in) = fluoride(out)</text>
        <dbReference type="Rhea" id="RHEA:76159"/>
        <dbReference type="ChEBI" id="CHEBI:17051"/>
    </reaction>
    <physiologicalReaction direction="left-to-right" evidence="8">
        <dbReference type="Rhea" id="RHEA:76160"/>
    </physiologicalReaction>
</comment>
<feature type="transmembrane region" description="Helical" evidence="10">
    <location>
        <begin position="238"/>
        <end position="259"/>
    </location>
</feature>
<name>A0AAD4LTM3_9AGAM</name>
<evidence type="ECO:0000256" key="6">
    <source>
        <dbReference type="ARBA" id="ARBA00023136"/>
    </source>
</evidence>
<organism evidence="11 12">
    <name type="scientific">Lactarius akahatsu</name>
    <dbReference type="NCBI Taxonomy" id="416441"/>
    <lineage>
        <taxon>Eukaryota</taxon>
        <taxon>Fungi</taxon>
        <taxon>Dikarya</taxon>
        <taxon>Basidiomycota</taxon>
        <taxon>Agaricomycotina</taxon>
        <taxon>Agaricomycetes</taxon>
        <taxon>Russulales</taxon>
        <taxon>Russulaceae</taxon>
        <taxon>Lactarius</taxon>
    </lineage>
</organism>
<feature type="transmembrane region" description="Helical" evidence="10">
    <location>
        <begin position="128"/>
        <end position="154"/>
    </location>
</feature>
<evidence type="ECO:0000313" key="11">
    <source>
        <dbReference type="EMBL" id="KAH8999228.1"/>
    </source>
</evidence>
<feature type="compositionally biased region" description="Basic and acidic residues" evidence="9">
    <location>
        <begin position="1"/>
        <end position="10"/>
    </location>
</feature>
<protein>
    <submittedName>
        <fullName evidence="11">CrcB-like protein-domain-containing protein</fullName>
    </submittedName>
</protein>
<dbReference type="GO" id="GO:0005886">
    <property type="term" value="C:plasma membrane"/>
    <property type="evidence" value="ECO:0007669"/>
    <property type="project" value="UniProtKB-SubCell"/>
</dbReference>
<gene>
    <name evidence="11" type="ORF">EDB92DRAFT_1833098</name>
</gene>
<dbReference type="Pfam" id="PF02537">
    <property type="entry name" value="CRCB"/>
    <property type="match status" value="2"/>
</dbReference>
<dbReference type="GO" id="GO:1903425">
    <property type="term" value="F:fluoride transmembrane transporter activity"/>
    <property type="evidence" value="ECO:0007669"/>
    <property type="project" value="TreeGrafter"/>
</dbReference>
<evidence type="ECO:0000256" key="9">
    <source>
        <dbReference type="SAM" id="MobiDB-lite"/>
    </source>
</evidence>
<feature type="transmembrane region" description="Helical" evidence="10">
    <location>
        <begin position="96"/>
        <end position="116"/>
    </location>
</feature>
<evidence type="ECO:0000256" key="1">
    <source>
        <dbReference type="ARBA" id="ARBA00002598"/>
    </source>
</evidence>
<feature type="transmembrane region" description="Helical" evidence="10">
    <location>
        <begin position="174"/>
        <end position="199"/>
    </location>
</feature>
<dbReference type="EMBL" id="JAKELL010000004">
    <property type="protein sequence ID" value="KAH8999228.1"/>
    <property type="molecule type" value="Genomic_DNA"/>
</dbReference>
<evidence type="ECO:0000256" key="4">
    <source>
        <dbReference type="ARBA" id="ARBA00022692"/>
    </source>
</evidence>
<dbReference type="AlphaFoldDB" id="A0AAD4LTM3"/>